<proteinExistence type="predicted"/>
<dbReference type="EMBL" id="JBBPFD010000008">
    <property type="protein sequence ID" value="KAK7915474.1"/>
    <property type="molecule type" value="Genomic_DNA"/>
</dbReference>
<keyword evidence="2" id="KW-1185">Reference proteome</keyword>
<accession>A0AAW0PAZ4</accession>
<reference evidence="2" key="1">
    <citation type="submission" date="2024-04" db="EMBL/GenBank/DDBJ databases">
        <title>Salinicola lusitanus LLJ914,a marine bacterium isolated from the Okinawa Trough.</title>
        <authorList>
            <person name="Li J."/>
        </authorList>
    </citation>
    <scope>NUCLEOTIDE SEQUENCE [LARGE SCALE GENOMIC DNA]</scope>
</reference>
<comment type="caution">
    <text evidence="1">The sequence shown here is derived from an EMBL/GenBank/DDBJ whole genome shotgun (WGS) entry which is preliminary data.</text>
</comment>
<organism evidence="1 2">
    <name type="scientific">Mugilogobius chulae</name>
    <name type="common">yellowstripe goby</name>
    <dbReference type="NCBI Taxonomy" id="88201"/>
    <lineage>
        <taxon>Eukaryota</taxon>
        <taxon>Metazoa</taxon>
        <taxon>Chordata</taxon>
        <taxon>Craniata</taxon>
        <taxon>Vertebrata</taxon>
        <taxon>Euteleostomi</taxon>
        <taxon>Actinopterygii</taxon>
        <taxon>Neopterygii</taxon>
        <taxon>Teleostei</taxon>
        <taxon>Neoteleostei</taxon>
        <taxon>Acanthomorphata</taxon>
        <taxon>Gobiaria</taxon>
        <taxon>Gobiiformes</taxon>
        <taxon>Gobioidei</taxon>
        <taxon>Gobiidae</taxon>
        <taxon>Gobionellinae</taxon>
        <taxon>Mugilogobius</taxon>
    </lineage>
</organism>
<dbReference type="Proteomes" id="UP001460270">
    <property type="component" value="Unassembled WGS sequence"/>
</dbReference>
<evidence type="ECO:0000313" key="1">
    <source>
        <dbReference type="EMBL" id="KAK7915474.1"/>
    </source>
</evidence>
<protein>
    <submittedName>
        <fullName evidence="1">Uncharacterized protein</fullName>
    </submittedName>
</protein>
<name>A0AAW0PAZ4_9GOBI</name>
<sequence length="103" mass="10584">MKSMKPSCTCRNKAAYGADNGPIKRGLKAVSAHRGRRGSDTALELGGECLGEGAEGPGGGGSGSRGLSPGLCSSNLALKVHPALKLTCDHETEWNSDSELVQM</sequence>
<dbReference type="AlphaFoldDB" id="A0AAW0PAZ4"/>
<evidence type="ECO:0000313" key="2">
    <source>
        <dbReference type="Proteomes" id="UP001460270"/>
    </source>
</evidence>
<gene>
    <name evidence="1" type="ORF">WMY93_011235</name>
</gene>